<dbReference type="InterPro" id="IPR019410">
    <property type="entry name" value="Methyltransf_16"/>
</dbReference>
<name>A0A2K1QZQ2_9PEZI</name>
<sequence length="386" mass="42049">MHYIRFLKTPKVIAAAGKVTLTASITLTTDLGETFFDDDVDLAATLRSPDNDGDIFLRRSIKWTSGMRSLALTFDLTRSEIEWPAKLHVGLRGDADQQADNFELFSGHPDPNLPAFVSAWSEPIDATKGNFEAPRRVERRFSPLSGRPLRIWEDMGDSIARHLWDGSVALAAYIDLVVALQAPTAIPVLEHALISATFKRLNVIELGCGCGINGIALAQSIPDSDVLLTDLPEAEPLVKRNIEAANLAISSKAAFAPLDWSRKLPPKIASRNFDMIIAAECIYNSDSIPPLVKTIQTLVARSPKAIVIIATKFRHDSELEFFSLAAKAGLYTSSKAKLPLPGRPGVGYGDFSTDVNLHVLVGGNYRATFSPAIETDRAFEFSSGSE</sequence>
<dbReference type="PANTHER" id="PTHR14614:SF132">
    <property type="entry name" value="PROTEIN-LYSINE METHYLTRANSFERASE C42C1.13"/>
    <property type="match status" value="1"/>
</dbReference>
<keyword evidence="1" id="KW-0808">Transferase</keyword>
<proteinExistence type="predicted"/>
<dbReference type="InterPro" id="IPR029063">
    <property type="entry name" value="SAM-dependent_MTases_sf"/>
</dbReference>
<organism evidence="1 2">
    <name type="scientific">Sphaceloma murrayae</name>
    <dbReference type="NCBI Taxonomy" id="2082308"/>
    <lineage>
        <taxon>Eukaryota</taxon>
        <taxon>Fungi</taxon>
        <taxon>Dikarya</taxon>
        <taxon>Ascomycota</taxon>
        <taxon>Pezizomycotina</taxon>
        <taxon>Dothideomycetes</taxon>
        <taxon>Dothideomycetidae</taxon>
        <taxon>Myriangiales</taxon>
        <taxon>Elsinoaceae</taxon>
        <taxon>Sphaceloma</taxon>
    </lineage>
</organism>
<dbReference type="Pfam" id="PF10294">
    <property type="entry name" value="Methyltransf_16"/>
    <property type="match status" value="1"/>
</dbReference>
<dbReference type="STRING" id="2082308.A0A2K1QZQ2"/>
<dbReference type="EMBL" id="NKHZ01000025">
    <property type="protein sequence ID" value="PNS20521.1"/>
    <property type="molecule type" value="Genomic_DNA"/>
</dbReference>
<dbReference type="InParanoid" id="A0A2K1QZQ2"/>
<dbReference type="GO" id="GO:0032259">
    <property type="term" value="P:methylation"/>
    <property type="evidence" value="ECO:0007669"/>
    <property type="project" value="UniProtKB-KW"/>
</dbReference>
<dbReference type="Gene3D" id="3.40.50.150">
    <property type="entry name" value="Vaccinia Virus protein VP39"/>
    <property type="match status" value="1"/>
</dbReference>
<protein>
    <submittedName>
        <fullName evidence="1">Protein-lysine N-methyltransferase rrg1</fullName>
    </submittedName>
</protein>
<accession>A0A2K1QZQ2</accession>
<dbReference type="OrthoDB" id="413520at2759"/>
<gene>
    <name evidence="1" type="ORF">CAC42_5971</name>
</gene>
<dbReference type="CDD" id="cd02440">
    <property type="entry name" value="AdoMet_MTases"/>
    <property type="match status" value="1"/>
</dbReference>
<dbReference type="AlphaFoldDB" id="A0A2K1QZQ2"/>
<comment type="caution">
    <text evidence="1">The sequence shown here is derived from an EMBL/GenBank/DDBJ whole genome shotgun (WGS) entry which is preliminary data.</text>
</comment>
<evidence type="ECO:0000313" key="2">
    <source>
        <dbReference type="Proteomes" id="UP000243797"/>
    </source>
</evidence>
<dbReference type="SUPFAM" id="SSF53335">
    <property type="entry name" value="S-adenosyl-L-methionine-dependent methyltransferases"/>
    <property type="match status" value="1"/>
</dbReference>
<evidence type="ECO:0000313" key="1">
    <source>
        <dbReference type="EMBL" id="PNS20521.1"/>
    </source>
</evidence>
<keyword evidence="1" id="KW-0489">Methyltransferase</keyword>
<dbReference type="GO" id="GO:0008757">
    <property type="term" value="F:S-adenosylmethionine-dependent methyltransferase activity"/>
    <property type="evidence" value="ECO:0007669"/>
    <property type="project" value="UniProtKB-ARBA"/>
</dbReference>
<reference evidence="1 2" key="1">
    <citation type="submission" date="2017-06" db="EMBL/GenBank/DDBJ databases">
        <title>Draft genome sequence of a variant of Elsinoe murrayae.</title>
        <authorList>
            <person name="Cheng Q."/>
        </authorList>
    </citation>
    <scope>NUCLEOTIDE SEQUENCE [LARGE SCALE GENOMIC DNA]</scope>
    <source>
        <strain evidence="1 2">CQ-2017a</strain>
    </source>
</reference>
<dbReference type="GO" id="GO:0005829">
    <property type="term" value="C:cytosol"/>
    <property type="evidence" value="ECO:0007669"/>
    <property type="project" value="TreeGrafter"/>
</dbReference>
<dbReference type="PANTHER" id="PTHR14614">
    <property type="entry name" value="HEPATOCELLULAR CARCINOMA-ASSOCIATED ANTIGEN"/>
    <property type="match status" value="1"/>
</dbReference>
<dbReference type="Proteomes" id="UP000243797">
    <property type="component" value="Unassembled WGS sequence"/>
</dbReference>
<keyword evidence="2" id="KW-1185">Reference proteome</keyword>